<dbReference type="Pfam" id="PF12889">
    <property type="entry name" value="DUF3829"/>
    <property type="match status" value="1"/>
</dbReference>
<dbReference type="EMBL" id="RFLY01000006">
    <property type="protein sequence ID" value="RMH93281.1"/>
    <property type="molecule type" value="Genomic_DNA"/>
</dbReference>
<evidence type="ECO:0000313" key="2">
    <source>
        <dbReference type="EMBL" id="RMH93281.1"/>
    </source>
</evidence>
<proteinExistence type="predicted"/>
<dbReference type="Proteomes" id="UP000275012">
    <property type="component" value="Unassembled WGS sequence"/>
</dbReference>
<organism evidence="2 3">
    <name type="scientific">Solilutibacter pythonis</name>
    <dbReference type="NCBI Taxonomy" id="2483112"/>
    <lineage>
        <taxon>Bacteria</taxon>
        <taxon>Pseudomonadati</taxon>
        <taxon>Pseudomonadota</taxon>
        <taxon>Gammaproteobacteria</taxon>
        <taxon>Lysobacterales</taxon>
        <taxon>Lysobacteraceae</taxon>
        <taxon>Solilutibacter</taxon>
    </lineage>
</organism>
<reference evidence="2 3" key="1">
    <citation type="submission" date="2018-10" db="EMBL/GenBank/DDBJ databases">
        <title>Proposal of Lysobacter pythonis sp. nov. isolated from royal pythons (Python regius).</title>
        <authorList>
            <person name="Hans-Juergen B."/>
            <person name="Huptas C."/>
            <person name="Sandra B."/>
            <person name="Igor L."/>
            <person name="Joachim S."/>
            <person name="Siegfried S."/>
            <person name="Mareike W."/>
            <person name="Peter K."/>
        </authorList>
    </citation>
    <scope>NUCLEOTIDE SEQUENCE [LARGE SCALE GENOMIC DNA]</scope>
    <source>
        <strain evidence="2 3">4284/11</strain>
    </source>
</reference>
<protein>
    <submittedName>
        <fullName evidence="2">DUF3829 domain-containing protein</fullName>
    </submittedName>
</protein>
<feature type="region of interest" description="Disordered" evidence="1">
    <location>
        <begin position="59"/>
        <end position="81"/>
    </location>
</feature>
<keyword evidence="3" id="KW-1185">Reference proteome</keyword>
<gene>
    <name evidence="2" type="ORF">EBB59_05145</name>
</gene>
<dbReference type="AlphaFoldDB" id="A0A3M2HU98"/>
<dbReference type="InterPro" id="IPR024291">
    <property type="entry name" value="DUF3829"/>
</dbReference>
<evidence type="ECO:0000256" key="1">
    <source>
        <dbReference type="SAM" id="MobiDB-lite"/>
    </source>
</evidence>
<sequence>MSPAKAMAIVLSEPRQHGLISVAGGDRTELENPMRKFLSVTVLAVAIAALLPACNKSGDAAGPEPAGGSATQAGGAKQSDEAWSEKVNGYIEVGNRLRRFSDGGNEAQQRWAAQSRAKVAAGDFKEIRDDTHYFGDSTLNKLKEALDMPAATPAADEAARALLAALDKYLPNWKALESYNKAKKYEDDGGQEGKRRLPEYVEGIAAISAALDKYSMEVDKLSDEMHARSLAKYKAEGRLLEMHTLVALGSAEKIIDSFDEAGDFKNQAKVEEANKQLAEMDAAIVNIRSEHAKRKEADEGKDLSGRSLPTIDRYESVAEELERLGGYYREARKNPSKFNEAVKKYNDAVEEYNRMN</sequence>
<evidence type="ECO:0000313" key="3">
    <source>
        <dbReference type="Proteomes" id="UP000275012"/>
    </source>
</evidence>
<accession>A0A3M2HU98</accession>
<name>A0A3M2HU98_9GAMM</name>
<comment type="caution">
    <text evidence="2">The sequence shown here is derived from an EMBL/GenBank/DDBJ whole genome shotgun (WGS) entry which is preliminary data.</text>
</comment>